<keyword evidence="2" id="KW-1185">Reference proteome</keyword>
<name>A0A4T0X660_9ASCO</name>
<evidence type="ECO:0000313" key="2">
    <source>
        <dbReference type="Proteomes" id="UP000307173"/>
    </source>
</evidence>
<organism evidence="1 2">
    <name type="scientific">Pichia inconspicua</name>
    <dbReference type="NCBI Taxonomy" id="52247"/>
    <lineage>
        <taxon>Eukaryota</taxon>
        <taxon>Fungi</taxon>
        <taxon>Dikarya</taxon>
        <taxon>Ascomycota</taxon>
        <taxon>Saccharomycotina</taxon>
        <taxon>Pichiomycetes</taxon>
        <taxon>Pichiales</taxon>
        <taxon>Pichiaceae</taxon>
        <taxon>Pichia</taxon>
    </lineage>
</organism>
<dbReference type="AlphaFoldDB" id="A0A4T0X660"/>
<dbReference type="Proteomes" id="UP000307173">
    <property type="component" value="Unassembled WGS sequence"/>
</dbReference>
<sequence>MTERVPITPKEFMVYFPVDYYKTIIDNSLYVQSSKLENNLKCVKHTNLPIDIYKIWVYLTVEFTLEASKNGLGGSTIFLPCGLEEKCVNTLLNNSSYQNRITTQMCFDLDRKLFDVSYLLSSLQIDNTGPIYLIAPIVLDENLESLMITDLKERRIWTFEPGNSYPNQLNFDKHLQSDDPPTVESMLANSSLYANYFYANNLINYKNIDATTSMNEQFSIDATINISNLPITLAKMIQARATSLYY</sequence>
<comment type="caution">
    <text evidence="1">The sequence shown here is derived from an EMBL/GenBank/DDBJ whole genome shotgun (WGS) entry which is preliminary data.</text>
</comment>
<protein>
    <submittedName>
        <fullName evidence="1">Uncharacterized protein</fullName>
    </submittedName>
</protein>
<evidence type="ECO:0000313" key="1">
    <source>
        <dbReference type="EMBL" id="TID30968.1"/>
    </source>
</evidence>
<proteinExistence type="predicted"/>
<gene>
    <name evidence="1" type="ORF">CANINC_000451</name>
</gene>
<accession>A0A4T0X660</accession>
<dbReference type="EMBL" id="SELW01000080">
    <property type="protein sequence ID" value="TID30968.1"/>
    <property type="molecule type" value="Genomic_DNA"/>
</dbReference>
<reference evidence="1 2" key="1">
    <citation type="journal article" date="2019" name="Front. Genet.">
        <title>Whole-Genome Sequencing of the Opportunistic Yeast Pathogen Candida inconspicua Uncovers Its Hybrid Origin.</title>
        <authorList>
            <person name="Mixao V."/>
            <person name="Hansen A.P."/>
            <person name="Saus E."/>
            <person name="Boekhout T."/>
            <person name="Lass-Florl C."/>
            <person name="Gabaldon T."/>
        </authorList>
    </citation>
    <scope>NUCLEOTIDE SEQUENCE [LARGE SCALE GENOMIC DNA]</scope>
    <source>
        <strain evidence="1 2">CBS 180</strain>
    </source>
</reference>